<proteinExistence type="predicted"/>
<protein>
    <submittedName>
        <fullName evidence="3">Alpha--sialyltransferase 8e-like</fullName>
    </submittedName>
</protein>
<evidence type="ECO:0000313" key="3">
    <source>
        <dbReference type="EMBL" id="PKU27653.1"/>
    </source>
</evidence>
<reference evidence="3" key="1">
    <citation type="submission" date="2017-11" db="EMBL/GenBank/DDBJ databases">
        <authorList>
            <person name="Han C.G."/>
        </authorList>
    </citation>
    <scope>NUCLEOTIDE SEQUENCE [LARGE SCALE GENOMIC DNA]</scope>
    <source>
        <strain evidence="3">BTGAFAM01</strain>
        <tissue evidence="3">Blood</tissue>
    </source>
</reference>
<evidence type="ECO:0000256" key="1">
    <source>
        <dbReference type="SAM" id="Phobius"/>
    </source>
</evidence>
<dbReference type="GO" id="GO:0016757">
    <property type="term" value="F:glycosyltransferase activity"/>
    <property type="evidence" value="ECO:0007669"/>
    <property type="project" value="UniProtKB-KW"/>
</dbReference>
<reference evidence="4" key="2">
    <citation type="submission" date="2017-11" db="EMBL/GenBank/DDBJ databases">
        <authorList>
            <person name="Lima N.C."/>
            <person name="Parody-Merino A.M."/>
            <person name="Battley P.F."/>
            <person name="Fidler A.E."/>
            <person name="Prosdocimi F."/>
        </authorList>
    </citation>
    <scope>NUCLEOTIDE SEQUENCE [LARGE SCALE GENOMIC DNA]</scope>
</reference>
<keyword evidence="3" id="KW-0328">Glycosyltransferase</keyword>
<keyword evidence="1" id="KW-0472">Membrane</keyword>
<feature type="transmembrane region" description="Helical" evidence="1">
    <location>
        <begin position="21"/>
        <end position="41"/>
    </location>
</feature>
<evidence type="ECO:0000313" key="2">
    <source>
        <dbReference type="EMBL" id="PKU27652.1"/>
    </source>
</evidence>
<dbReference type="EMBL" id="KZ525348">
    <property type="protein sequence ID" value="PKU27652.1"/>
    <property type="molecule type" value="Genomic_DNA"/>
</dbReference>
<reference evidence="3" key="4">
    <citation type="submission" date="2018-01" db="EMBL/GenBank/DDBJ databases">
        <title>Genome sequence of the Bar-tailed Godwit (Limosa lapponica baueri).</title>
        <authorList>
            <person name="Lima N.C.B."/>
            <person name="Parody-Merino A.M."/>
            <person name="Battley P.F."/>
            <person name="Fidler A.E."/>
            <person name="Prosdocimi F."/>
        </authorList>
    </citation>
    <scope>NUCLEOTIDE SEQUENCE</scope>
    <source>
        <strain evidence="3">BTGAFAM01</strain>
        <tissue evidence="3">Blood</tissue>
    </source>
</reference>
<keyword evidence="1" id="KW-1133">Transmembrane helix</keyword>
<name>A0A2I0T1G9_LIMLA</name>
<keyword evidence="1" id="KW-0812">Transmembrane</keyword>
<organism evidence="3 4">
    <name type="scientific">Limosa lapponica baueri</name>
    <dbReference type="NCBI Taxonomy" id="1758121"/>
    <lineage>
        <taxon>Eukaryota</taxon>
        <taxon>Metazoa</taxon>
        <taxon>Chordata</taxon>
        <taxon>Craniata</taxon>
        <taxon>Vertebrata</taxon>
        <taxon>Euteleostomi</taxon>
        <taxon>Archelosauria</taxon>
        <taxon>Archosauria</taxon>
        <taxon>Dinosauria</taxon>
        <taxon>Saurischia</taxon>
        <taxon>Theropoda</taxon>
        <taxon>Coelurosauria</taxon>
        <taxon>Aves</taxon>
        <taxon>Neognathae</taxon>
        <taxon>Neoaves</taxon>
        <taxon>Charadriiformes</taxon>
        <taxon>Scolopacidae</taxon>
        <taxon>Limosa</taxon>
    </lineage>
</organism>
<reference evidence="4" key="3">
    <citation type="submission" date="2017-12" db="EMBL/GenBank/DDBJ databases">
        <title>Genome sequence of the Bar-tailed Godwit (Limosa lapponica baueri).</title>
        <authorList>
            <person name="Lima N.C.B."/>
            <person name="Parody-Merino A.M."/>
            <person name="Battley P.F."/>
            <person name="Fidler A.E."/>
            <person name="Prosdocimi F."/>
        </authorList>
    </citation>
    <scope>NUCLEOTIDE SEQUENCE [LARGE SCALE GENOMIC DNA]</scope>
</reference>
<dbReference type="EMBL" id="KZ525347">
    <property type="protein sequence ID" value="PKU27653.1"/>
    <property type="molecule type" value="Genomic_DNA"/>
</dbReference>
<evidence type="ECO:0000313" key="4">
    <source>
        <dbReference type="Proteomes" id="UP000233556"/>
    </source>
</evidence>
<dbReference type="Proteomes" id="UP000233556">
    <property type="component" value="Unassembled WGS sequence"/>
</dbReference>
<gene>
    <name evidence="3" type="ORF">llap_22043</name>
    <name evidence="2" type="ORF">llap_22044</name>
</gene>
<accession>A0A2I0T1G9</accession>
<keyword evidence="3" id="KW-0808">Transferase</keyword>
<dbReference type="AlphaFoldDB" id="A0A2I0T1G9"/>
<sequence>MPNSISGEEYVKPGLLKMHKLWVMLLAVAAISLFSVCFLVLNDRVNEAWGLRHVKLMQSCRWKFNATALAQYR</sequence>
<keyword evidence="4" id="KW-1185">Reference proteome</keyword>